<evidence type="ECO:0000256" key="7">
    <source>
        <dbReference type="ARBA" id="ARBA00022842"/>
    </source>
</evidence>
<keyword evidence="5 8" id="KW-0093">Biotin biosynthesis</keyword>
<keyword evidence="3 8" id="KW-0479">Metal-binding</keyword>
<dbReference type="InterPro" id="IPR027417">
    <property type="entry name" value="P-loop_NTPase"/>
</dbReference>
<comment type="caution">
    <text evidence="8">Lacks conserved residue(s) required for the propagation of feature annotation.</text>
</comment>
<reference evidence="9 10" key="1">
    <citation type="submission" date="2014-09" db="EMBL/GenBank/DDBJ databases">
        <authorList>
            <person name="Chan K.-G."/>
        </authorList>
    </citation>
    <scope>NUCLEOTIDE SEQUENCE [LARGE SCALE GENOMIC DNA]</scope>
    <source>
        <strain evidence="9 10">ND04</strain>
    </source>
</reference>
<accession>A0ABM5RJM4</accession>
<dbReference type="Proteomes" id="UP000029495">
    <property type="component" value="Chromosome"/>
</dbReference>
<gene>
    <name evidence="8" type="primary">bioD</name>
    <name evidence="9" type="ORF">LH22_12585</name>
</gene>
<sequence>MKTIFVTGTDTAVGKTVVSRALLQCFAKAGLCAAGYKPVARSAQHTPDGLRNKDALLLQQASGLELPYPAVNPITLEEDEISTSASVRMDYPLLSRCLEQLKSQAARVVVEGTGGWRSLMNDLQPLSSWVQQEQLPVVLVVGIKEGCISHALLTADAIARDGLPLAGWVANRINPGLAHYAEIIDVLREKLGAPLLGELPYLPRAEQRELSGYLDISLLDDALMHDDSAQLAAG</sequence>
<proteinExistence type="inferred from homology"/>
<dbReference type="NCBIfam" id="TIGR00347">
    <property type="entry name" value="bioD"/>
    <property type="match status" value="1"/>
</dbReference>
<dbReference type="SUPFAM" id="SSF52540">
    <property type="entry name" value="P-loop containing nucleoside triphosphate hydrolases"/>
    <property type="match status" value="1"/>
</dbReference>
<dbReference type="RefSeq" id="WP_038646900.1">
    <property type="nucleotide sequence ID" value="NZ_CP009454.1"/>
</dbReference>
<keyword evidence="1 8" id="KW-0963">Cytoplasm</keyword>
<evidence type="ECO:0000256" key="6">
    <source>
        <dbReference type="ARBA" id="ARBA00022840"/>
    </source>
</evidence>
<feature type="binding site" evidence="8">
    <location>
        <begin position="171"/>
        <end position="172"/>
    </location>
    <ligand>
        <name>ATP</name>
        <dbReference type="ChEBI" id="CHEBI:30616"/>
    </ligand>
</feature>
<dbReference type="PANTHER" id="PTHR43210:SF4">
    <property type="entry name" value="ATP-DEPENDENT DETHIOBIOTIN SYNTHETASE BIOD 2"/>
    <property type="match status" value="1"/>
</dbReference>
<dbReference type="PANTHER" id="PTHR43210">
    <property type="entry name" value="DETHIOBIOTIN SYNTHETASE"/>
    <property type="match status" value="1"/>
</dbReference>
<keyword evidence="6 8" id="KW-0067">ATP-binding</keyword>
<dbReference type="Pfam" id="PF13500">
    <property type="entry name" value="AAA_26"/>
    <property type="match status" value="1"/>
</dbReference>
<dbReference type="PIRSF" id="PIRSF006755">
    <property type="entry name" value="DTB_synth"/>
    <property type="match status" value="1"/>
</dbReference>
<evidence type="ECO:0000256" key="5">
    <source>
        <dbReference type="ARBA" id="ARBA00022756"/>
    </source>
</evidence>
<feature type="active site" evidence="8">
    <location>
        <position position="37"/>
    </location>
</feature>
<dbReference type="EC" id="6.3.3.3" evidence="8"/>
<feature type="binding site" evidence="8">
    <location>
        <begin position="200"/>
        <end position="202"/>
    </location>
    <ligand>
        <name>ATP</name>
        <dbReference type="ChEBI" id="CHEBI:30616"/>
    </ligand>
</feature>
<comment type="subunit">
    <text evidence="8">Homodimer.</text>
</comment>
<name>A0ABM5RJM4_9GAMM</name>
<feature type="binding site" evidence="8">
    <location>
        <position position="54"/>
    </location>
    <ligand>
        <name>ATP</name>
        <dbReference type="ChEBI" id="CHEBI:30616"/>
    </ligand>
</feature>
<keyword evidence="7 8" id="KW-0460">Magnesium</keyword>
<keyword evidence="10" id="KW-1185">Reference proteome</keyword>
<keyword evidence="2 8" id="KW-0436">Ligase</keyword>
<comment type="cofactor">
    <cofactor evidence="8">
        <name>Mg(2+)</name>
        <dbReference type="ChEBI" id="CHEBI:18420"/>
    </cofactor>
</comment>
<dbReference type="CDD" id="cd03109">
    <property type="entry name" value="DTBS"/>
    <property type="match status" value="1"/>
</dbReference>
<comment type="similarity">
    <text evidence="8">Belongs to the dethiobiotin synthetase family.</text>
</comment>
<evidence type="ECO:0000256" key="4">
    <source>
        <dbReference type="ARBA" id="ARBA00022741"/>
    </source>
</evidence>
<comment type="pathway">
    <text evidence="8">Cofactor biosynthesis; biotin biosynthesis; biotin from 7,8-diaminononanoate: step 1/2.</text>
</comment>
<dbReference type="HAMAP" id="MF_00336">
    <property type="entry name" value="BioD"/>
    <property type="match status" value="1"/>
</dbReference>
<dbReference type="InterPro" id="IPR004472">
    <property type="entry name" value="DTB_synth_BioD"/>
</dbReference>
<organism evidence="9 10">
    <name type="scientific">Pantoea rwandensis</name>
    <dbReference type="NCBI Taxonomy" id="1076550"/>
    <lineage>
        <taxon>Bacteria</taxon>
        <taxon>Pseudomonadati</taxon>
        <taxon>Pseudomonadota</taxon>
        <taxon>Gammaproteobacteria</taxon>
        <taxon>Enterobacterales</taxon>
        <taxon>Erwiniaceae</taxon>
        <taxon>Pantoea</taxon>
    </lineage>
</organism>
<comment type="catalytic activity">
    <reaction evidence="8">
        <text>(7R,8S)-7,8-diammoniononanoate + CO2 + ATP = (4R,5S)-dethiobiotin + ADP + phosphate + 3 H(+)</text>
        <dbReference type="Rhea" id="RHEA:15805"/>
        <dbReference type="ChEBI" id="CHEBI:15378"/>
        <dbReference type="ChEBI" id="CHEBI:16526"/>
        <dbReference type="ChEBI" id="CHEBI:30616"/>
        <dbReference type="ChEBI" id="CHEBI:43474"/>
        <dbReference type="ChEBI" id="CHEBI:149469"/>
        <dbReference type="ChEBI" id="CHEBI:149473"/>
        <dbReference type="ChEBI" id="CHEBI:456216"/>
        <dbReference type="EC" id="6.3.3.3"/>
    </reaction>
</comment>
<keyword evidence="4 8" id="KW-0547">Nucleotide-binding</keyword>
<evidence type="ECO:0000256" key="3">
    <source>
        <dbReference type="ARBA" id="ARBA00022723"/>
    </source>
</evidence>
<comment type="subcellular location">
    <subcellularLocation>
        <location evidence="8">Cytoplasm</location>
    </subcellularLocation>
</comment>
<dbReference type="Gene3D" id="3.40.50.300">
    <property type="entry name" value="P-loop containing nucleotide triphosphate hydrolases"/>
    <property type="match status" value="1"/>
</dbReference>
<feature type="binding site" evidence="8">
    <location>
        <position position="207"/>
    </location>
    <ligand>
        <name>ATP</name>
        <dbReference type="ChEBI" id="CHEBI:30616"/>
    </ligand>
</feature>
<evidence type="ECO:0000313" key="9">
    <source>
        <dbReference type="EMBL" id="AIR86250.1"/>
    </source>
</evidence>
<feature type="binding site" evidence="8">
    <location>
        <position position="111"/>
    </location>
    <ligand>
        <name>Mg(2+)</name>
        <dbReference type="ChEBI" id="CHEBI:18420"/>
    </ligand>
</feature>
<dbReference type="GO" id="GO:0004141">
    <property type="term" value="F:dethiobiotin synthase activity"/>
    <property type="evidence" value="ECO:0007669"/>
    <property type="project" value="UniProtKB-EC"/>
</dbReference>
<feature type="binding site" evidence="8">
    <location>
        <begin position="111"/>
        <end position="114"/>
    </location>
    <ligand>
        <name>ATP</name>
        <dbReference type="ChEBI" id="CHEBI:30616"/>
    </ligand>
</feature>
<comment type="function">
    <text evidence="8">Catalyzes a mechanistically unusual reaction, the ATP-dependent insertion of CO2 between the N7 and N8 nitrogen atoms of 7,8-diaminopelargonic acid (DAPA, also called 7,8-diammoniononanoate) to form a ureido ring.</text>
</comment>
<dbReference type="EMBL" id="CP009454">
    <property type="protein sequence ID" value="AIR86250.1"/>
    <property type="molecule type" value="Genomic_DNA"/>
</dbReference>
<protein>
    <recommendedName>
        <fullName evidence="8">ATP-dependent dethiobiotin synthetase BioD</fullName>
        <ecNumber evidence="8">6.3.3.3</ecNumber>
    </recommendedName>
    <alternativeName>
        <fullName evidence="8">DTB synthetase</fullName>
        <shortName evidence="8">DTBS</shortName>
    </alternativeName>
    <alternativeName>
        <fullName evidence="8">Dethiobiotin synthase</fullName>
    </alternativeName>
</protein>
<evidence type="ECO:0000313" key="10">
    <source>
        <dbReference type="Proteomes" id="UP000029495"/>
    </source>
</evidence>
<evidence type="ECO:0000256" key="8">
    <source>
        <dbReference type="HAMAP-Rule" id="MF_00336"/>
    </source>
</evidence>
<feature type="binding site" evidence="8">
    <location>
        <position position="54"/>
    </location>
    <ligand>
        <name>Mg(2+)</name>
        <dbReference type="ChEBI" id="CHEBI:18420"/>
    </ligand>
</feature>
<feature type="binding site" evidence="8">
    <location>
        <position position="16"/>
    </location>
    <ligand>
        <name>Mg(2+)</name>
        <dbReference type="ChEBI" id="CHEBI:18420"/>
    </ligand>
</feature>
<evidence type="ECO:0000256" key="1">
    <source>
        <dbReference type="ARBA" id="ARBA00022490"/>
    </source>
</evidence>
<evidence type="ECO:0000256" key="2">
    <source>
        <dbReference type="ARBA" id="ARBA00022598"/>
    </source>
</evidence>